<name>A0A7C2BK25_9CREN</name>
<evidence type="ECO:0000313" key="8">
    <source>
        <dbReference type="EMBL" id="HEF86833.1"/>
    </source>
</evidence>
<evidence type="ECO:0000256" key="1">
    <source>
        <dbReference type="ARBA" id="ARBA00004651"/>
    </source>
</evidence>
<keyword evidence="3 6" id="KW-0812">Transmembrane</keyword>
<evidence type="ECO:0000256" key="6">
    <source>
        <dbReference type="SAM" id="Phobius"/>
    </source>
</evidence>
<dbReference type="EMBL" id="DSJT01000003">
    <property type="protein sequence ID" value="HEF86833.1"/>
    <property type="molecule type" value="Genomic_DNA"/>
</dbReference>
<evidence type="ECO:0000256" key="2">
    <source>
        <dbReference type="ARBA" id="ARBA00022475"/>
    </source>
</evidence>
<feature type="transmembrane region" description="Helical" evidence="6">
    <location>
        <begin position="59"/>
        <end position="78"/>
    </location>
</feature>
<reference evidence="8" key="1">
    <citation type="journal article" date="2020" name="mSystems">
        <title>Genome- and Community-Level Interaction Insights into Carbon Utilization and Element Cycling Functions of Hydrothermarchaeota in Hydrothermal Sediment.</title>
        <authorList>
            <person name="Zhou Z."/>
            <person name="Liu Y."/>
            <person name="Xu W."/>
            <person name="Pan J."/>
            <person name="Luo Z.H."/>
            <person name="Li M."/>
        </authorList>
    </citation>
    <scope>NUCLEOTIDE SEQUENCE [LARGE SCALE GENOMIC DNA]</scope>
    <source>
        <strain evidence="8">SpSt-23</strain>
    </source>
</reference>
<gene>
    <name evidence="8" type="ORF">ENP55_00685</name>
</gene>
<feature type="transmembrane region" description="Helical" evidence="6">
    <location>
        <begin position="6"/>
        <end position="28"/>
    </location>
</feature>
<protein>
    <submittedName>
        <fullName evidence="8">DUF4040 domain-containing protein</fullName>
    </submittedName>
</protein>
<keyword evidence="2" id="KW-1003">Cell membrane</keyword>
<organism evidence="8">
    <name type="scientific">Thermosphaera aggregans</name>
    <dbReference type="NCBI Taxonomy" id="54254"/>
    <lineage>
        <taxon>Archaea</taxon>
        <taxon>Thermoproteota</taxon>
        <taxon>Thermoprotei</taxon>
        <taxon>Desulfurococcales</taxon>
        <taxon>Desulfurococcaceae</taxon>
        <taxon>Thermosphaera</taxon>
    </lineage>
</organism>
<evidence type="ECO:0000256" key="5">
    <source>
        <dbReference type="ARBA" id="ARBA00023136"/>
    </source>
</evidence>
<proteinExistence type="predicted"/>
<feature type="transmembrane region" description="Helical" evidence="6">
    <location>
        <begin position="35"/>
        <end position="53"/>
    </location>
</feature>
<keyword evidence="5 6" id="KW-0472">Membrane</keyword>
<dbReference type="InterPro" id="IPR025383">
    <property type="entry name" value="MrpA_C/MbhD"/>
</dbReference>
<feature type="domain" description="MrpA C-terminal/MbhD" evidence="7">
    <location>
        <begin position="20"/>
        <end position="83"/>
    </location>
</feature>
<evidence type="ECO:0000259" key="7">
    <source>
        <dbReference type="Pfam" id="PF13244"/>
    </source>
</evidence>
<comment type="subcellular location">
    <subcellularLocation>
        <location evidence="1">Cell membrane</location>
        <topology evidence="1">Multi-pass membrane protein</topology>
    </subcellularLocation>
</comment>
<dbReference type="Pfam" id="PF13244">
    <property type="entry name" value="MbhD"/>
    <property type="match status" value="1"/>
</dbReference>
<dbReference type="AlphaFoldDB" id="A0A7C2BK25"/>
<keyword evidence="4 6" id="KW-1133">Transmembrane helix</keyword>
<sequence length="92" mass="10222">MIPPETLVYLFMAVAAIGSTISVYYAIFEKDLLKAVVFSAIQSTFYAFLYFLLMAPDIVLVYLPVAVGLIPGVLIILISKTEREERVDEEAS</sequence>
<accession>A0A7C2BK25</accession>
<dbReference type="GO" id="GO:0005886">
    <property type="term" value="C:plasma membrane"/>
    <property type="evidence" value="ECO:0007669"/>
    <property type="project" value="UniProtKB-SubCell"/>
</dbReference>
<evidence type="ECO:0000256" key="4">
    <source>
        <dbReference type="ARBA" id="ARBA00022989"/>
    </source>
</evidence>
<comment type="caution">
    <text evidence="8">The sequence shown here is derived from an EMBL/GenBank/DDBJ whole genome shotgun (WGS) entry which is preliminary data.</text>
</comment>
<evidence type="ECO:0000256" key="3">
    <source>
        <dbReference type="ARBA" id="ARBA00022692"/>
    </source>
</evidence>